<dbReference type="InterPro" id="IPR004869">
    <property type="entry name" value="MMPL_dom"/>
</dbReference>
<feature type="transmembrane region" description="Helical" evidence="6">
    <location>
        <begin position="286"/>
        <end position="306"/>
    </location>
</feature>
<feature type="transmembrane region" description="Helical" evidence="6">
    <location>
        <begin position="363"/>
        <end position="382"/>
    </location>
</feature>
<keyword evidence="4 6" id="KW-1133">Transmembrane helix</keyword>
<keyword evidence="5 6" id="KW-0472">Membrane</keyword>
<feature type="transmembrane region" description="Helical" evidence="6">
    <location>
        <begin position="800"/>
        <end position="828"/>
    </location>
</feature>
<dbReference type="InterPro" id="IPR001036">
    <property type="entry name" value="Acrflvin-R"/>
</dbReference>
<feature type="transmembrane region" description="Helical" evidence="6">
    <location>
        <begin position="776"/>
        <end position="794"/>
    </location>
</feature>
<feature type="domain" description="SSD" evidence="7">
    <location>
        <begin position="320"/>
        <end position="413"/>
    </location>
</feature>
<feature type="transmembrane region" description="Helical" evidence="6">
    <location>
        <begin position="728"/>
        <end position="749"/>
    </location>
</feature>
<dbReference type="InterPro" id="IPR000731">
    <property type="entry name" value="SSD"/>
</dbReference>
<sequence length="833" mass="95180">MSSLSRFYFYLILQKPRTTLLLLVSLMLVFAWHSLNFRLDASSDSLVLENDQDLKFYRSIEKQYGADDFLFITYTPVGDLFSEEVKKDIRVLSDKLAKIDTVKSVITILDVPLIESPPVTLSDIQEKILTLESEETNQQLARQELINSPLYKNLLISSDGSMTAMQVNFKRDERFHDLLEQRNQLRELKLERPLSFDEKQQLKVVSYQFDLYNASYQAQQSKDIITVRQIMDEHRENASLFLGGLPMITSDSIDYIRHDLMTFGIGVLIFLIILLAIIFQQMRWIILPMLCCAASGIFMVGFLGWVNWPVTVVSSNFISLMLIITLSLMVHLIVRYRELQDEHATADHSELIRQMVSSKVQPSFFTALTTIVAFASLIVSGIRPVIDFGWMMTIGISMSFIIAFTLFPAMLMLLSPTQRTFKGDMTSTLTTYFAQVIQRFDKRVVIIFMIVSVLSAIGMSKLSVENRFIDYYKEHTEIYQGMILIDEKMGGTTPLDVVIDAPAEFFQQDEAVEEEGLFDDFDLGFDLDFDLDEDAGITSTSYWFNNSRLPKVKTIHQYLDGLSETGKVLSISTSLDLLRSLDEDVVMDDFFLSILYKRVPEDIKQSLFKPYMSEDGNQLRFTIRVYESDPNLKRDALLEKIQHHLTNEMGLADEQVHLTGMLVLYNNLLQSLFKSQILTISVVFIAILFMFFISFRNFKMASLAIVPNIIAASTVLGIMGWLRIPLDIMTITIAAICIGIAVDDTIHYVHRFNVEFKKDNNYWGAIKRSHNSIGRAMYYTTITITLGFSILALSNFIPSIYFGLLTGFSMIMALLANLTLLPVLIVWLKPNGR</sequence>
<dbReference type="PANTHER" id="PTHR33406">
    <property type="entry name" value="MEMBRANE PROTEIN MJ1562-RELATED"/>
    <property type="match status" value="1"/>
</dbReference>
<dbReference type="PROSITE" id="PS50156">
    <property type="entry name" value="SSD"/>
    <property type="match status" value="1"/>
</dbReference>
<evidence type="ECO:0000259" key="7">
    <source>
        <dbReference type="PROSITE" id="PS50156"/>
    </source>
</evidence>
<keyword evidence="3 6" id="KW-0812">Transmembrane</keyword>
<protein>
    <submittedName>
        <fullName evidence="8">Exporter protein, RND family</fullName>
    </submittedName>
</protein>
<feature type="transmembrane region" description="Helical" evidence="6">
    <location>
        <begin position="444"/>
        <end position="464"/>
    </location>
</feature>
<evidence type="ECO:0000256" key="6">
    <source>
        <dbReference type="SAM" id="Phobius"/>
    </source>
</evidence>
<evidence type="ECO:0000256" key="4">
    <source>
        <dbReference type="ARBA" id="ARBA00022989"/>
    </source>
</evidence>
<evidence type="ECO:0000256" key="2">
    <source>
        <dbReference type="ARBA" id="ARBA00022475"/>
    </source>
</evidence>
<accession>A0A3B0W7U4</accession>
<dbReference type="Pfam" id="PF03176">
    <property type="entry name" value="MMPL"/>
    <property type="match status" value="2"/>
</dbReference>
<proteinExistence type="predicted"/>
<comment type="subcellular location">
    <subcellularLocation>
        <location evidence="1">Cell membrane</location>
        <topology evidence="1">Multi-pass membrane protein</topology>
    </subcellularLocation>
</comment>
<dbReference type="GO" id="GO:0005886">
    <property type="term" value="C:plasma membrane"/>
    <property type="evidence" value="ECO:0007669"/>
    <property type="project" value="UniProtKB-SubCell"/>
</dbReference>
<dbReference type="AlphaFoldDB" id="A0A3B0W7U4"/>
<feature type="transmembrane region" description="Helical" evidence="6">
    <location>
        <begin position="312"/>
        <end position="334"/>
    </location>
</feature>
<dbReference type="SUPFAM" id="SSF82866">
    <property type="entry name" value="Multidrug efflux transporter AcrB transmembrane domain"/>
    <property type="match status" value="2"/>
</dbReference>
<keyword evidence="2" id="KW-1003">Cell membrane</keyword>
<gene>
    <name evidence="8" type="ORF">MNBD_GAMMA05-2034</name>
</gene>
<dbReference type="PANTHER" id="PTHR33406:SF12">
    <property type="entry name" value="BLR2997 PROTEIN"/>
    <property type="match status" value="1"/>
</dbReference>
<reference evidence="8" key="1">
    <citation type="submission" date="2018-06" db="EMBL/GenBank/DDBJ databases">
        <authorList>
            <person name="Zhirakovskaya E."/>
        </authorList>
    </citation>
    <scope>NUCLEOTIDE SEQUENCE</scope>
</reference>
<organism evidence="8">
    <name type="scientific">hydrothermal vent metagenome</name>
    <dbReference type="NCBI Taxonomy" id="652676"/>
    <lineage>
        <taxon>unclassified sequences</taxon>
        <taxon>metagenomes</taxon>
        <taxon>ecological metagenomes</taxon>
    </lineage>
</organism>
<name>A0A3B0W7U4_9ZZZZ</name>
<feature type="transmembrane region" description="Helical" evidence="6">
    <location>
        <begin position="260"/>
        <end position="279"/>
    </location>
</feature>
<evidence type="ECO:0000313" key="8">
    <source>
        <dbReference type="EMBL" id="VAW51985.1"/>
    </source>
</evidence>
<dbReference type="PRINTS" id="PR00702">
    <property type="entry name" value="ACRIFLAVINRP"/>
</dbReference>
<feature type="transmembrane region" description="Helical" evidence="6">
    <location>
        <begin position="677"/>
        <end position="695"/>
    </location>
</feature>
<evidence type="ECO:0000256" key="3">
    <source>
        <dbReference type="ARBA" id="ARBA00022692"/>
    </source>
</evidence>
<evidence type="ECO:0000256" key="5">
    <source>
        <dbReference type="ARBA" id="ARBA00023136"/>
    </source>
</evidence>
<feature type="transmembrane region" description="Helical" evidence="6">
    <location>
        <begin position="702"/>
        <end position="722"/>
    </location>
</feature>
<dbReference type="Gene3D" id="1.20.1640.10">
    <property type="entry name" value="Multidrug efflux transporter AcrB transmembrane domain"/>
    <property type="match status" value="2"/>
</dbReference>
<dbReference type="InterPro" id="IPR050545">
    <property type="entry name" value="Mycobact_MmpL"/>
</dbReference>
<dbReference type="EMBL" id="UOFE01000023">
    <property type="protein sequence ID" value="VAW51985.1"/>
    <property type="molecule type" value="Genomic_DNA"/>
</dbReference>
<feature type="transmembrane region" description="Helical" evidence="6">
    <location>
        <begin position="388"/>
        <end position="414"/>
    </location>
</feature>
<dbReference type="GO" id="GO:0022857">
    <property type="term" value="F:transmembrane transporter activity"/>
    <property type="evidence" value="ECO:0007669"/>
    <property type="project" value="InterPro"/>
</dbReference>
<evidence type="ECO:0000256" key="1">
    <source>
        <dbReference type="ARBA" id="ARBA00004651"/>
    </source>
</evidence>